<dbReference type="Pfam" id="PF11412">
    <property type="entry name" value="DsbD_N"/>
    <property type="match status" value="1"/>
</dbReference>
<protein>
    <submittedName>
        <fullName evidence="10">Thiol:disulfide interchange protein</fullName>
    </submittedName>
</protein>
<dbReference type="KEGG" id="ala:BFG52_10165"/>
<gene>
    <name evidence="10" type="ORF">BFG52_10165</name>
</gene>
<evidence type="ECO:0000256" key="5">
    <source>
        <dbReference type="ARBA" id="ARBA00022989"/>
    </source>
</evidence>
<feature type="transmembrane region" description="Helical" evidence="8">
    <location>
        <begin position="273"/>
        <end position="301"/>
    </location>
</feature>
<dbReference type="NCBIfam" id="NF001419">
    <property type="entry name" value="PRK00293.1"/>
    <property type="match status" value="1"/>
</dbReference>
<comment type="subcellular location">
    <subcellularLocation>
        <location evidence="1">Cell membrane</location>
        <topology evidence="1">Multi-pass membrane protein</topology>
    </subcellularLocation>
</comment>
<feature type="domain" description="Thioredoxin" evidence="9">
    <location>
        <begin position="550"/>
        <end position="675"/>
    </location>
</feature>
<dbReference type="InterPro" id="IPR028250">
    <property type="entry name" value="DsbDN"/>
</dbReference>
<feature type="transmembrane region" description="Helical" evidence="8">
    <location>
        <begin position="491"/>
        <end position="511"/>
    </location>
</feature>
<dbReference type="Gene3D" id="3.40.30.10">
    <property type="entry name" value="Glutaredoxin"/>
    <property type="match status" value="1"/>
</dbReference>
<dbReference type="InterPro" id="IPR003834">
    <property type="entry name" value="Cyt_c_assmbl_TM_dom"/>
</dbReference>
<dbReference type="Gene3D" id="2.60.40.1250">
    <property type="entry name" value="Thiol:disulfide interchange protein DsbD, N-terminal domain"/>
    <property type="match status" value="1"/>
</dbReference>
<keyword evidence="4" id="KW-0201">Cytochrome c-type biogenesis</keyword>
<evidence type="ECO:0000313" key="11">
    <source>
        <dbReference type="Proteomes" id="UP000093391"/>
    </source>
</evidence>
<organism evidence="10 11">
    <name type="scientific">Acinetobacter larvae</name>
    <dbReference type="NCBI Taxonomy" id="1789224"/>
    <lineage>
        <taxon>Bacteria</taxon>
        <taxon>Pseudomonadati</taxon>
        <taxon>Pseudomonadota</taxon>
        <taxon>Gammaproteobacteria</taxon>
        <taxon>Moraxellales</taxon>
        <taxon>Moraxellaceae</taxon>
        <taxon>Acinetobacter</taxon>
    </lineage>
</organism>
<dbReference type="GO" id="GO:0015035">
    <property type="term" value="F:protein-disulfide reductase activity"/>
    <property type="evidence" value="ECO:0007669"/>
    <property type="project" value="TreeGrafter"/>
</dbReference>
<reference evidence="10 11" key="1">
    <citation type="submission" date="2016-08" db="EMBL/GenBank/DDBJ databases">
        <authorList>
            <person name="Seilhamer J.J."/>
        </authorList>
    </citation>
    <scope>NUCLEOTIDE SEQUENCE [LARGE SCALE GENOMIC DNA]</scope>
    <source>
        <strain evidence="10 11">BRTC-1</strain>
    </source>
</reference>
<dbReference type="AlphaFoldDB" id="A0A1B2M493"/>
<feature type="transmembrane region" description="Helical" evidence="8">
    <location>
        <begin position="393"/>
        <end position="422"/>
    </location>
</feature>
<dbReference type="Pfam" id="PF13899">
    <property type="entry name" value="Thioredoxin_7"/>
    <property type="match status" value="1"/>
</dbReference>
<dbReference type="PROSITE" id="PS00194">
    <property type="entry name" value="THIOREDOXIN_1"/>
    <property type="match status" value="1"/>
</dbReference>
<keyword evidence="6 8" id="KW-0472">Membrane</keyword>
<feature type="transmembrane region" description="Helical" evidence="8">
    <location>
        <begin position="313"/>
        <end position="338"/>
    </location>
</feature>
<keyword evidence="11" id="KW-1185">Reference proteome</keyword>
<feature type="transmembrane region" description="Helical" evidence="8">
    <location>
        <begin position="467"/>
        <end position="485"/>
    </location>
</feature>
<dbReference type="InterPro" id="IPR036929">
    <property type="entry name" value="DsbDN_sf"/>
</dbReference>
<evidence type="ECO:0000256" key="8">
    <source>
        <dbReference type="SAM" id="Phobius"/>
    </source>
</evidence>
<dbReference type="SUPFAM" id="SSF52833">
    <property type="entry name" value="Thioredoxin-like"/>
    <property type="match status" value="1"/>
</dbReference>
<dbReference type="PANTHER" id="PTHR32234">
    <property type="entry name" value="THIOL:DISULFIDE INTERCHANGE PROTEIN DSBD"/>
    <property type="match status" value="1"/>
</dbReference>
<keyword evidence="5 8" id="KW-1133">Transmembrane helix</keyword>
<dbReference type="Proteomes" id="UP000093391">
    <property type="component" value="Chromosome"/>
</dbReference>
<evidence type="ECO:0000259" key="9">
    <source>
        <dbReference type="PROSITE" id="PS51352"/>
    </source>
</evidence>
<feature type="transmembrane region" description="Helical" evidence="8">
    <location>
        <begin position="518"/>
        <end position="537"/>
    </location>
</feature>
<dbReference type="PANTHER" id="PTHR32234:SF0">
    <property type="entry name" value="THIOL:DISULFIDE INTERCHANGE PROTEIN DSBD"/>
    <property type="match status" value="1"/>
</dbReference>
<dbReference type="EMBL" id="CP016895">
    <property type="protein sequence ID" value="AOA59961.1"/>
    <property type="molecule type" value="Genomic_DNA"/>
</dbReference>
<evidence type="ECO:0000256" key="7">
    <source>
        <dbReference type="ARBA" id="ARBA00023284"/>
    </source>
</evidence>
<dbReference type="InterPro" id="IPR017937">
    <property type="entry name" value="Thioredoxin_CS"/>
</dbReference>
<sequence>MALLLSNILTTHTAYAESKFLPPQQAFQFSAESVSPQQIKLQWKIADHYYLYHDQFKVKQQQQAIKLQLPAGQAKNDPTFGLTDVHYGQVQATIQVQPEKRYTIFWQGCAEEGLCYPMQRATFQTDSTGLLISEQNTTQHNALLPPPKVTNQAHRLNLDTFETAASKQNHAQSVDQKTADKFIPTKEQGRPAIKSEKLEVASSLTTDIAPETNEVDQINTDVTHTPEQKNIAQITETTVDPTENHKLISTPKESTFSLNNDQQFLQLLSPDRFLINLGVFFILGILLAFLPCSLPLIPILSGIIVQRSQGYKAVAVALCFVVSMALVYSLMGIIVAEIGYSVQRWFQNPWIIGSFAVIFILLAFNLFGLYQLSLPQVFINKLDQLQNKQQGGTFIGAAIMGALSALIVGPCMSAPLAGALLFVSQSQNALMGGLYLFILGLGLGLPLFIASVFGAKYLPKPGDWMDRLKFCFGFMMLILAVYFIRPMIGSFYYAVLLAVLCIALSVYFIYLIRVSHKVWTRLFFIAAIGCSIWAAVWQSQQAYYAKQHHLQREHLLPWQQVNTTEQLQQALQQARQEQRPILIDVYADWCVACQPIENDVMPHPDVQQQLQRLVRIKLDLTHYHPSQEQILQQHEILGPPTMLFLNPEGQEQRELRLTGSFSASKFIQQMQRLQATQAQ</sequence>
<evidence type="ECO:0000256" key="1">
    <source>
        <dbReference type="ARBA" id="ARBA00004651"/>
    </source>
</evidence>
<feature type="transmembrane region" description="Helical" evidence="8">
    <location>
        <begin position="350"/>
        <end position="372"/>
    </location>
</feature>
<keyword evidence="2" id="KW-1003">Cell membrane</keyword>
<dbReference type="PROSITE" id="PS51352">
    <property type="entry name" value="THIOREDOXIN_2"/>
    <property type="match status" value="1"/>
</dbReference>
<dbReference type="Pfam" id="PF02683">
    <property type="entry name" value="DsbD_TM"/>
    <property type="match status" value="1"/>
</dbReference>
<evidence type="ECO:0000256" key="4">
    <source>
        <dbReference type="ARBA" id="ARBA00022748"/>
    </source>
</evidence>
<dbReference type="GO" id="GO:0005886">
    <property type="term" value="C:plasma membrane"/>
    <property type="evidence" value="ECO:0007669"/>
    <property type="project" value="UniProtKB-SubCell"/>
</dbReference>
<dbReference type="InterPro" id="IPR036249">
    <property type="entry name" value="Thioredoxin-like_sf"/>
</dbReference>
<feature type="transmembrane region" description="Helical" evidence="8">
    <location>
        <begin position="434"/>
        <end position="455"/>
    </location>
</feature>
<dbReference type="InterPro" id="IPR013766">
    <property type="entry name" value="Thioredoxin_domain"/>
</dbReference>
<name>A0A1B2M493_9GAMM</name>
<evidence type="ECO:0000256" key="3">
    <source>
        <dbReference type="ARBA" id="ARBA00022692"/>
    </source>
</evidence>
<keyword evidence="7" id="KW-0676">Redox-active center</keyword>
<dbReference type="GO" id="GO:0017004">
    <property type="term" value="P:cytochrome complex assembly"/>
    <property type="evidence" value="ECO:0007669"/>
    <property type="project" value="UniProtKB-KW"/>
</dbReference>
<proteinExistence type="predicted"/>
<accession>A0A1B2M493</accession>
<evidence type="ECO:0000313" key="10">
    <source>
        <dbReference type="EMBL" id="AOA59961.1"/>
    </source>
</evidence>
<evidence type="ECO:0000256" key="6">
    <source>
        <dbReference type="ARBA" id="ARBA00023136"/>
    </source>
</evidence>
<keyword evidence="3 8" id="KW-0812">Transmembrane</keyword>
<evidence type="ECO:0000256" key="2">
    <source>
        <dbReference type="ARBA" id="ARBA00022475"/>
    </source>
</evidence>
<dbReference type="GO" id="GO:0045454">
    <property type="term" value="P:cell redox homeostasis"/>
    <property type="evidence" value="ECO:0007669"/>
    <property type="project" value="TreeGrafter"/>
</dbReference>
<dbReference type="STRING" id="1789224.BFG52_10165"/>
<dbReference type="SUPFAM" id="SSF74863">
    <property type="entry name" value="Thiol:disulfide interchange protein DsbD, N-terminal domain (DsbD-alpha)"/>
    <property type="match status" value="1"/>
</dbReference>